<proteinExistence type="predicted"/>
<organism evidence="1 2">
    <name type="scientific">Effrenium voratum</name>
    <dbReference type="NCBI Taxonomy" id="2562239"/>
    <lineage>
        <taxon>Eukaryota</taxon>
        <taxon>Sar</taxon>
        <taxon>Alveolata</taxon>
        <taxon>Dinophyceae</taxon>
        <taxon>Suessiales</taxon>
        <taxon>Symbiodiniaceae</taxon>
        <taxon>Effrenium</taxon>
    </lineage>
</organism>
<dbReference type="AlphaFoldDB" id="A0AA36IKQ5"/>
<protein>
    <submittedName>
        <fullName evidence="1">Uncharacterized protein</fullName>
    </submittedName>
</protein>
<dbReference type="Proteomes" id="UP001178507">
    <property type="component" value="Unassembled WGS sequence"/>
</dbReference>
<evidence type="ECO:0000313" key="2">
    <source>
        <dbReference type="Proteomes" id="UP001178507"/>
    </source>
</evidence>
<dbReference type="Gene3D" id="3.40.50.150">
    <property type="entry name" value="Vaccinia Virus protein VP39"/>
    <property type="match status" value="1"/>
</dbReference>
<name>A0AA36IKQ5_9DINO</name>
<dbReference type="InterPro" id="IPR029063">
    <property type="entry name" value="SAM-dependent_MTases_sf"/>
</dbReference>
<keyword evidence="2" id="KW-1185">Reference proteome</keyword>
<evidence type="ECO:0000313" key="1">
    <source>
        <dbReference type="EMBL" id="CAJ1389409.1"/>
    </source>
</evidence>
<accession>A0AA36IKQ5</accession>
<reference evidence="1" key="1">
    <citation type="submission" date="2023-08" db="EMBL/GenBank/DDBJ databases">
        <authorList>
            <person name="Chen Y."/>
            <person name="Shah S."/>
            <person name="Dougan E. K."/>
            <person name="Thang M."/>
            <person name="Chan C."/>
        </authorList>
    </citation>
    <scope>NUCLEOTIDE SEQUENCE</scope>
</reference>
<sequence>MAQEDFLRDWPQLKLKASSADYYFESYNHYGVHEDILRDGATLPAFQQAILQSRKLGSGVEREM</sequence>
<comment type="caution">
    <text evidence="1">The sequence shown here is derived from an EMBL/GenBank/DDBJ whole genome shotgun (WGS) entry which is preliminary data.</text>
</comment>
<dbReference type="EMBL" id="CAUJNA010001868">
    <property type="protein sequence ID" value="CAJ1389409.1"/>
    <property type="molecule type" value="Genomic_DNA"/>
</dbReference>
<gene>
    <name evidence="1" type="ORF">EVOR1521_LOCUS15032</name>
</gene>